<proteinExistence type="predicted"/>
<evidence type="ECO:0000313" key="2">
    <source>
        <dbReference type="Proteomes" id="UP000024635"/>
    </source>
</evidence>
<reference evidence="2" key="1">
    <citation type="journal article" date="2015" name="Nat. Genet.">
        <title>The genome and transcriptome of the zoonotic hookworm Ancylostoma ceylanicum identify infection-specific gene families.</title>
        <authorList>
            <person name="Schwarz E.M."/>
            <person name="Hu Y."/>
            <person name="Antoshechkin I."/>
            <person name="Miller M.M."/>
            <person name="Sternberg P.W."/>
            <person name="Aroian R.V."/>
        </authorList>
    </citation>
    <scope>NUCLEOTIDE SEQUENCE</scope>
    <source>
        <strain evidence="2">HY135</strain>
    </source>
</reference>
<name>A0A016X007_9BILA</name>
<protein>
    <submittedName>
        <fullName evidence="1">Uncharacterized protein</fullName>
    </submittedName>
</protein>
<comment type="caution">
    <text evidence="1">The sequence shown here is derived from an EMBL/GenBank/DDBJ whole genome shotgun (WGS) entry which is preliminary data.</text>
</comment>
<evidence type="ECO:0000313" key="1">
    <source>
        <dbReference type="EMBL" id="EYC44857.1"/>
    </source>
</evidence>
<keyword evidence="2" id="KW-1185">Reference proteome</keyword>
<gene>
    <name evidence="1" type="primary">Acey_s0447.g1616</name>
    <name evidence="1" type="ORF">Y032_0447g1616</name>
</gene>
<dbReference type="EMBL" id="JARK01000047">
    <property type="protein sequence ID" value="EYC44857.1"/>
    <property type="molecule type" value="Genomic_DNA"/>
</dbReference>
<dbReference type="AlphaFoldDB" id="A0A016X007"/>
<accession>A0A016X007</accession>
<dbReference type="Proteomes" id="UP000024635">
    <property type="component" value="Unassembled WGS sequence"/>
</dbReference>
<sequence>MWQKVSRLRRKWQRDAGLPGILVVHCRKEQILIVGQYFFSILILPPVTATRTNPTFLFSVLCSGEESIHLRHKLLNKCYIAS</sequence>
<dbReference type="OrthoDB" id="192887at2759"/>
<organism evidence="1 2">
    <name type="scientific">Ancylostoma ceylanicum</name>
    <dbReference type="NCBI Taxonomy" id="53326"/>
    <lineage>
        <taxon>Eukaryota</taxon>
        <taxon>Metazoa</taxon>
        <taxon>Ecdysozoa</taxon>
        <taxon>Nematoda</taxon>
        <taxon>Chromadorea</taxon>
        <taxon>Rhabditida</taxon>
        <taxon>Rhabditina</taxon>
        <taxon>Rhabditomorpha</taxon>
        <taxon>Strongyloidea</taxon>
        <taxon>Ancylostomatidae</taxon>
        <taxon>Ancylostomatinae</taxon>
        <taxon>Ancylostoma</taxon>
    </lineage>
</organism>